<dbReference type="AlphaFoldDB" id="S2JA17"/>
<evidence type="ECO:0000313" key="7">
    <source>
        <dbReference type="Proteomes" id="UP000014254"/>
    </source>
</evidence>
<dbReference type="InterPro" id="IPR001547">
    <property type="entry name" value="Glyco_hydro_5"/>
</dbReference>
<keyword evidence="7" id="KW-1185">Reference proteome</keyword>
<dbReference type="PANTHER" id="PTHR31297">
    <property type="entry name" value="GLUCAN ENDO-1,6-BETA-GLUCOSIDASE B"/>
    <property type="match status" value="1"/>
</dbReference>
<evidence type="ECO:0000256" key="3">
    <source>
        <dbReference type="ARBA" id="ARBA00023295"/>
    </source>
</evidence>
<keyword evidence="3 4" id="KW-0326">Glycosidase</keyword>
<dbReference type="SUPFAM" id="SSF51445">
    <property type="entry name" value="(Trans)glycosidases"/>
    <property type="match status" value="1"/>
</dbReference>
<dbReference type="GO" id="GO:0046557">
    <property type="term" value="F:glucan endo-1,6-beta-glucosidase activity"/>
    <property type="evidence" value="ECO:0007669"/>
    <property type="project" value="TreeGrafter"/>
</dbReference>
<dbReference type="VEuPathDB" id="FungiDB:HMPREF1544_06671"/>
<dbReference type="InterPro" id="IPR050386">
    <property type="entry name" value="Glycosyl_hydrolase_5"/>
</dbReference>
<dbReference type="EMBL" id="KE123987">
    <property type="protein sequence ID" value="EPB86504.1"/>
    <property type="molecule type" value="Genomic_DNA"/>
</dbReference>
<dbReference type="OrthoDB" id="1887033at2759"/>
<accession>S2JA17</accession>
<dbReference type="PROSITE" id="PS00659">
    <property type="entry name" value="GLYCOSYL_HYDROL_F5"/>
    <property type="match status" value="1"/>
</dbReference>
<dbReference type="GO" id="GO:0009251">
    <property type="term" value="P:glucan catabolic process"/>
    <property type="evidence" value="ECO:0007669"/>
    <property type="project" value="TreeGrafter"/>
</dbReference>
<dbReference type="Pfam" id="PF00150">
    <property type="entry name" value="Cellulase"/>
    <property type="match status" value="1"/>
</dbReference>
<dbReference type="GO" id="GO:0009986">
    <property type="term" value="C:cell surface"/>
    <property type="evidence" value="ECO:0007669"/>
    <property type="project" value="TreeGrafter"/>
</dbReference>
<dbReference type="PANTHER" id="PTHR31297:SF43">
    <property type="entry name" value="GLUCAN 1,3-BETA-GLUCOSIDASE 3"/>
    <property type="match status" value="1"/>
</dbReference>
<dbReference type="eggNOG" id="ENOG502QVVM">
    <property type="taxonomic scope" value="Eukaryota"/>
</dbReference>
<evidence type="ECO:0000256" key="2">
    <source>
        <dbReference type="ARBA" id="ARBA00022801"/>
    </source>
</evidence>
<sequence length="511" mass="57984">MINFKSILKRVGSATSLSSYGSNSSSESSTKSSLCSLNQEDLPTFAPYNQQEADMYRHRRQIGVNLGSIFILDKQLAPPSLLSCVVRDDWESELDFLEACMTEEQAKEALEDHWSSVVSERDFEYLSSIGVNSVRVPIGYWIVGLFVNGPFKKYESVYQSAWKWFLRMISMAAKYNMGVLVDLHGAPGGQNIQPHSGTSTHKAQFFKNSNQEFTLIILRKLAIQLAPINNVIGLDILNEPLDETASLQNFYLSAYKTIRQATPGILLPIYMSDAFNSTRYAEFIKHHSLKFVVLDIHYPFNAFKRPSAAANRRSSLVAFNQPSHPSAETKRHLSHTHLKKISHQLHGNLIVGEWSSSLEHVQDVKKIRDFTQFQLDIYNDIEAGHYFWNYRTTDDGNYSSFVYCHKTRVLPAHCSRLDAIAAQEVSELAKSRYTRCLSAAGKQEDQDFKQGFKAGFELALVYLLKHHAQVGFKRQLAHGHSRKKHPSYEKGFTSALYVVDHIIHEFVADAD</sequence>
<name>S2JA17_MUCC1</name>
<organism evidence="6 7">
    <name type="scientific">Mucor circinelloides f. circinelloides (strain 1006PhL)</name>
    <name type="common">Mucormycosis agent</name>
    <name type="synonym">Calyptromyces circinelloides</name>
    <dbReference type="NCBI Taxonomy" id="1220926"/>
    <lineage>
        <taxon>Eukaryota</taxon>
        <taxon>Fungi</taxon>
        <taxon>Fungi incertae sedis</taxon>
        <taxon>Mucoromycota</taxon>
        <taxon>Mucoromycotina</taxon>
        <taxon>Mucoromycetes</taxon>
        <taxon>Mucorales</taxon>
        <taxon>Mucorineae</taxon>
        <taxon>Mucoraceae</taxon>
        <taxon>Mucor</taxon>
    </lineage>
</organism>
<dbReference type="GO" id="GO:0005576">
    <property type="term" value="C:extracellular region"/>
    <property type="evidence" value="ECO:0007669"/>
    <property type="project" value="TreeGrafter"/>
</dbReference>
<dbReference type="InterPro" id="IPR017853">
    <property type="entry name" value="GH"/>
</dbReference>
<feature type="domain" description="Glycoside hydrolase family 5" evidence="5">
    <location>
        <begin position="111"/>
        <end position="389"/>
    </location>
</feature>
<dbReference type="FunCoup" id="S2JA17">
    <property type="interactions" value="16"/>
</dbReference>
<evidence type="ECO:0000256" key="4">
    <source>
        <dbReference type="RuleBase" id="RU361153"/>
    </source>
</evidence>
<evidence type="ECO:0000256" key="1">
    <source>
        <dbReference type="ARBA" id="ARBA00005641"/>
    </source>
</evidence>
<evidence type="ECO:0000313" key="6">
    <source>
        <dbReference type="EMBL" id="EPB86504.1"/>
    </source>
</evidence>
<dbReference type="Proteomes" id="UP000014254">
    <property type="component" value="Unassembled WGS sequence"/>
</dbReference>
<comment type="similarity">
    <text evidence="1 4">Belongs to the glycosyl hydrolase 5 (cellulase A) family.</text>
</comment>
<dbReference type="InParanoid" id="S2JA17"/>
<dbReference type="OMA" id="GWFFWTL"/>
<reference evidence="7" key="1">
    <citation type="submission" date="2013-05" db="EMBL/GenBank/DDBJ databases">
        <title>The Genome sequence of Mucor circinelloides f. circinelloides 1006PhL.</title>
        <authorList>
            <consortium name="The Broad Institute Genomics Platform"/>
            <person name="Cuomo C."/>
            <person name="Earl A."/>
            <person name="Findley K."/>
            <person name="Lee S.C."/>
            <person name="Walker B."/>
            <person name="Young S."/>
            <person name="Zeng Q."/>
            <person name="Gargeya S."/>
            <person name="Fitzgerald M."/>
            <person name="Haas B."/>
            <person name="Abouelleil A."/>
            <person name="Allen A.W."/>
            <person name="Alvarado L."/>
            <person name="Arachchi H.M."/>
            <person name="Berlin A.M."/>
            <person name="Chapman S.B."/>
            <person name="Gainer-Dewar J."/>
            <person name="Goldberg J."/>
            <person name="Griggs A."/>
            <person name="Gujja S."/>
            <person name="Hansen M."/>
            <person name="Howarth C."/>
            <person name="Imamovic A."/>
            <person name="Ireland A."/>
            <person name="Larimer J."/>
            <person name="McCowan C."/>
            <person name="Murphy C."/>
            <person name="Pearson M."/>
            <person name="Poon T.W."/>
            <person name="Priest M."/>
            <person name="Roberts A."/>
            <person name="Saif S."/>
            <person name="Shea T."/>
            <person name="Sisk P."/>
            <person name="Sykes S."/>
            <person name="Wortman J."/>
            <person name="Nusbaum C."/>
            <person name="Birren B."/>
        </authorList>
    </citation>
    <scope>NUCLEOTIDE SEQUENCE [LARGE SCALE GENOMIC DNA]</scope>
    <source>
        <strain evidence="7">1006PhL</strain>
    </source>
</reference>
<dbReference type="STRING" id="1220926.S2JA17"/>
<dbReference type="InterPro" id="IPR018087">
    <property type="entry name" value="Glyco_hydro_5_CS"/>
</dbReference>
<dbReference type="Gene3D" id="3.20.20.80">
    <property type="entry name" value="Glycosidases"/>
    <property type="match status" value="1"/>
</dbReference>
<keyword evidence="2 4" id="KW-0378">Hydrolase</keyword>
<proteinExistence type="inferred from homology"/>
<gene>
    <name evidence="6" type="ORF">HMPREF1544_06671</name>
</gene>
<evidence type="ECO:0000259" key="5">
    <source>
        <dbReference type="Pfam" id="PF00150"/>
    </source>
</evidence>
<protein>
    <recommendedName>
        <fullName evidence="5">Glycoside hydrolase family 5 domain-containing protein</fullName>
    </recommendedName>
</protein>